<reference evidence="2 3" key="1">
    <citation type="submission" date="2024-09" db="EMBL/GenBank/DDBJ databases">
        <authorList>
            <person name="Sun Q."/>
            <person name="Mori K."/>
        </authorList>
    </citation>
    <scope>NUCLEOTIDE SEQUENCE [LARGE SCALE GENOMIC DNA]</scope>
    <source>
        <strain evidence="2 3">CCM 3426</strain>
    </source>
</reference>
<dbReference type="Proteomes" id="UP001589647">
    <property type="component" value="Unassembled WGS sequence"/>
</dbReference>
<sequence length="65" mass="6651">MAIWQAALVIMSADVGAGLALVLFSGLIAYPAAAWVTMPHVSVRTRVLTIGAALGLFGVASLLVQ</sequence>
<comment type="caution">
    <text evidence="2">The sequence shown here is derived from an EMBL/GenBank/DDBJ whole genome shotgun (WGS) entry which is preliminary data.</text>
</comment>
<gene>
    <name evidence="2" type="ORF">ACFFV7_49270</name>
</gene>
<dbReference type="EMBL" id="JBHMEI010000098">
    <property type="protein sequence ID" value="MFB9209249.1"/>
    <property type="molecule type" value="Genomic_DNA"/>
</dbReference>
<keyword evidence="1" id="KW-1133">Transmembrane helix</keyword>
<proteinExistence type="predicted"/>
<evidence type="ECO:0000313" key="3">
    <source>
        <dbReference type="Proteomes" id="UP001589647"/>
    </source>
</evidence>
<feature type="transmembrane region" description="Helical" evidence="1">
    <location>
        <begin position="7"/>
        <end position="33"/>
    </location>
</feature>
<keyword evidence="3" id="KW-1185">Reference proteome</keyword>
<feature type="transmembrane region" description="Helical" evidence="1">
    <location>
        <begin position="45"/>
        <end position="64"/>
    </location>
</feature>
<keyword evidence="1" id="KW-0472">Membrane</keyword>
<accession>A0ABV5IZT4</accession>
<name>A0ABV5IZT4_9ACTN</name>
<evidence type="ECO:0008006" key="4">
    <source>
        <dbReference type="Google" id="ProtNLM"/>
    </source>
</evidence>
<protein>
    <recommendedName>
        <fullName evidence="4">GDT1 family protein</fullName>
    </recommendedName>
</protein>
<organism evidence="2 3">
    <name type="scientific">Nonomuraea spiralis</name>
    <dbReference type="NCBI Taxonomy" id="46182"/>
    <lineage>
        <taxon>Bacteria</taxon>
        <taxon>Bacillati</taxon>
        <taxon>Actinomycetota</taxon>
        <taxon>Actinomycetes</taxon>
        <taxon>Streptosporangiales</taxon>
        <taxon>Streptosporangiaceae</taxon>
        <taxon>Nonomuraea</taxon>
    </lineage>
</organism>
<evidence type="ECO:0000256" key="1">
    <source>
        <dbReference type="SAM" id="Phobius"/>
    </source>
</evidence>
<dbReference type="RefSeq" id="WP_189652997.1">
    <property type="nucleotide sequence ID" value="NZ_BMRC01000034.1"/>
</dbReference>
<keyword evidence="1" id="KW-0812">Transmembrane</keyword>
<evidence type="ECO:0000313" key="2">
    <source>
        <dbReference type="EMBL" id="MFB9209249.1"/>
    </source>
</evidence>